<dbReference type="Proteomes" id="UP000002878">
    <property type="component" value="Chromosome"/>
</dbReference>
<accession>I2CBU9</accession>
<organism evidence="1 2">
    <name type="scientific">Bacillus amyloliquefaciens (strain Y2)</name>
    <name type="common">Bacillus amyloliquefaciens subsp. plantarum (strain B9601-Y2)</name>
    <dbReference type="NCBI Taxonomy" id="1155777"/>
    <lineage>
        <taxon>Bacteria</taxon>
        <taxon>Bacillati</taxon>
        <taxon>Bacillota</taxon>
        <taxon>Bacilli</taxon>
        <taxon>Bacillales</taxon>
        <taxon>Bacillaceae</taxon>
        <taxon>Bacillus</taxon>
        <taxon>Bacillus amyloliquefaciens group</taxon>
    </lineage>
</organism>
<protein>
    <submittedName>
        <fullName evidence="1">Uncharacterized protein</fullName>
    </submittedName>
</protein>
<dbReference type="HOGENOM" id="CLU_219288_0_0_9"/>
<dbReference type="EMBL" id="CP003332">
    <property type="protein sequence ID" value="AFJ64123.1"/>
    <property type="molecule type" value="Genomic_DNA"/>
</dbReference>
<dbReference type="AlphaFoldDB" id="I2CBU9"/>
<sequence>MKWKEGVKTMARGTVAKELKKTLKDPRVLETKSNPFKKLRKMFKRFF</sequence>
<dbReference type="KEGG" id="bqy:MUS_4290"/>
<dbReference type="PATRIC" id="fig|1126211.3.peg.4078"/>
<gene>
    <name evidence="1" type="ORF">MUS_4290</name>
</gene>
<name>I2CBU9_BACAY</name>
<proteinExistence type="predicted"/>
<evidence type="ECO:0000313" key="1">
    <source>
        <dbReference type="EMBL" id="AFJ64123.1"/>
    </source>
</evidence>
<evidence type="ECO:0000313" key="2">
    <source>
        <dbReference type="Proteomes" id="UP000002878"/>
    </source>
</evidence>
<reference evidence="1 2" key="1">
    <citation type="journal article" date="2012" name="J. Biotechnol.">
        <title>Genome sequence of the plant growth promoting strain Bacillus amyloliquefaciens subsp. plantarum B9601-Y2 and expression of mersacidin and other secondary metabolites.</title>
        <authorList>
            <person name="He P."/>
            <person name="Hao K."/>
            <person name="Blom J."/>
            <person name="Ruckert C."/>
            <person name="Vater J."/>
            <person name="Mao Z."/>
            <person name="Wu Y."/>
            <person name="Hou M."/>
            <person name="He P."/>
            <person name="He Y."/>
            <person name="Borriss R."/>
        </authorList>
    </citation>
    <scope>NUCLEOTIDE SEQUENCE [LARGE SCALE GENOMIC DNA]</scope>
    <source>
        <strain evidence="1">Y2</strain>
    </source>
</reference>